<reference evidence="1 2" key="1">
    <citation type="journal article" date="2024" name="Plant Biotechnol. J.">
        <title>Genome and CRISPR/Cas9 system of a widespread forest tree (Populus alba) in the world.</title>
        <authorList>
            <person name="Liu Y.J."/>
            <person name="Jiang P.F."/>
            <person name="Han X.M."/>
            <person name="Li X.Y."/>
            <person name="Wang H.M."/>
            <person name="Wang Y.J."/>
            <person name="Wang X.X."/>
            <person name="Zeng Q.Y."/>
        </authorList>
    </citation>
    <scope>NUCLEOTIDE SEQUENCE [LARGE SCALE GENOMIC DNA]</scope>
    <source>
        <strain evidence="2">cv. PAL-ZL1</strain>
    </source>
</reference>
<name>A0ACC4AMK9_POPAL</name>
<proteinExistence type="predicted"/>
<dbReference type="Proteomes" id="UP000309997">
    <property type="component" value="Unassembled WGS sequence"/>
</dbReference>
<sequence>MYTKRSGQGDGPVARPVRTSDRLRRRPKVFSRTYLYYSPSIIRPRKGKTKTRTAASRIAKMLGNRAVRAANANSVPTNLRRSTRKRRLSAHLEDYTDSSGSEDEDLMRPAFRPLRNRIHNSASQDELSSSKHKKIVETKSTPRREGLRPRRSRTIKTEPLALDSGDEQDTSEEKAVEDETENGNDIDDNDADDGQNDDEGDGEGEDEGEEDGDDDEGEEEEEEEEEQDGRRRYDLRNRAEVRRLSMEEGKQRPQSPRRVLHQGMGTKVNRDVRKGGSRVHKRHRLTRAEDSDDSLLVDELDQGPAIPWARGGSRSGPPWLLGGLEMHGTTAWGLNVAASGWGHQGDALASLTSGVQTAGPSSKGGADIQPLQVDESVSFDDIGGLSGYIDALKEMVFFPLLYPDFFASYHITPPRGVLLCGPPGTGKTLIARALACAASKAGQKVSFYMRKGADVLSKWVGEAERQLKLLFEEAQRNQPSIIFFDEIDGLAPVRSSKQEQIHNSIVSTLLALMDGLDSRGQVVLIGATNRVDAIDGALRRPGRFDREFNFPLPGCEARAEILDIHTRKWKHPPSKELKSELAASCVGYCGADLKALCTEAAIRAFREKYPQVYTSDDKFVIDVDSVKVEKDHFVEAMSSITPAAHRGAVVHSRPLSLVVAPCLQGHLHKAMNCLSDIFPPLAVSSEFIKLSMLSYGSAIPLVYRPRLLLCGCEGSGLAHEQLRAVLLTLLEELPSDLPILLLGSSSSPLAEIDGASLVFPHRSAYQVGKPSTEDRSLFFDRLIEAALSVVVEDVTKKSQGSAPLPELPKAQKVASGPKASELKAKIEAEQHALRQMRMCLRDICNRMLYDKRFSAFHYPVTDEDAPNYRSIIQNPMDMATMLQRVDSGQYITCSGFLQDIDLIVTNAKVYNGDDYNGARIVSRGYELRDAVHGMLSQMDPALVTYCDKIAAQGGPVQIPDDLGGSIFPSIPVVQLGTVTRTSARLRNVQPDVNLDQSYEALKRQKKNADATHAASTAEDKSRHQDSVQEKPPEEAGADDMNPDRPESSSADDSRHETSGGEASGHTEGSGSQDVTMSEAEVSSHVDHIKRLFVERTENYGIPLLERLYTRIMKGIFETKDKGVEDDGPRYSILRFLVKFAENTANF</sequence>
<keyword evidence="2" id="KW-1185">Reference proteome</keyword>
<dbReference type="EMBL" id="RCHU02000017">
    <property type="protein sequence ID" value="KAL3567459.1"/>
    <property type="molecule type" value="Genomic_DNA"/>
</dbReference>
<evidence type="ECO:0000313" key="1">
    <source>
        <dbReference type="EMBL" id="KAL3567459.1"/>
    </source>
</evidence>
<evidence type="ECO:0000313" key="2">
    <source>
        <dbReference type="Proteomes" id="UP000309997"/>
    </source>
</evidence>
<protein>
    <submittedName>
        <fullName evidence="1">Uncharacterized protein</fullName>
    </submittedName>
</protein>
<organism evidence="1 2">
    <name type="scientific">Populus alba</name>
    <name type="common">White poplar</name>
    <dbReference type="NCBI Taxonomy" id="43335"/>
    <lineage>
        <taxon>Eukaryota</taxon>
        <taxon>Viridiplantae</taxon>
        <taxon>Streptophyta</taxon>
        <taxon>Embryophyta</taxon>
        <taxon>Tracheophyta</taxon>
        <taxon>Spermatophyta</taxon>
        <taxon>Magnoliopsida</taxon>
        <taxon>eudicotyledons</taxon>
        <taxon>Gunneridae</taxon>
        <taxon>Pentapetalae</taxon>
        <taxon>rosids</taxon>
        <taxon>fabids</taxon>
        <taxon>Malpighiales</taxon>
        <taxon>Salicaceae</taxon>
        <taxon>Saliceae</taxon>
        <taxon>Populus</taxon>
    </lineage>
</organism>
<comment type="caution">
    <text evidence="1">The sequence shown here is derived from an EMBL/GenBank/DDBJ whole genome shotgun (WGS) entry which is preliminary data.</text>
</comment>
<accession>A0ACC4AMK9</accession>
<gene>
    <name evidence="1" type="ORF">D5086_030110</name>
</gene>